<evidence type="ECO:0000256" key="8">
    <source>
        <dbReference type="SAM" id="Phobius"/>
    </source>
</evidence>
<evidence type="ECO:0000256" key="2">
    <source>
        <dbReference type="ARBA" id="ARBA00005278"/>
    </source>
</evidence>
<protein>
    <submittedName>
        <fullName evidence="9">Spore germination protein</fullName>
    </submittedName>
</protein>
<feature type="transmembrane region" description="Helical" evidence="8">
    <location>
        <begin position="292"/>
        <end position="314"/>
    </location>
</feature>
<evidence type="ECO:0000313" key="9">
    <source>
        <dbReference type="EMBL" id="MEI5908892.1"/>
    </source>
</evidence>
<evidence type="ECO:0000256" key="4">
    <source>
        <dbReference type="ARBA" id="ARBA00022989"/>
    </source>
</evidence>
<proteinExistence type="inferred from homology"/>
<dbReference type="PANTHER" id="PTHR22550:SF5">
    <property type="entry name" value="LEUCINE ZIPPER PROTEIN 4"/>
    <property type="match status" value="1"/>
</dbReference>
<comment type="similarity">
    <text evidence="2 6">Belongs to the GerABKA family.</text>
</comment>
<feature type="region of interest" description="Disordered" evidence="7">
    <location>
        <begin position="478"/>
        <end position="504"/>
    </location>
</feature>
<feature type="transmembrane region" description="Helical" evidence="8">
    <location>
        <begin position="364"/>
        <end position="382"/>
    </location>
</feature>
<dbReference type="InterPro" id="IPR050768">
    <property type="entry name" value="UPF0353/GerABKA_families"/>
</dbReference>
<evidence type="ECO:0000256" key="5">
    <source>
        <dbReference type="ARBA" id="ARBA00023136"/>
    </source>
</evidence>
<keyword evidence="10" id="KW-1185">Reference proteome</keyword>
<gene>
    <name evidence="9" type="ORF">WAK64_17725</name>
</gene>
<evidence type="ECO:0000256" key="7">
    <source>
        <dbReference type="SAM" id="MobiDB-lite"/>
    </source>
</evidence>
<evidence type="ECO:0000256" key="3">
    <source>
        <dbReference type="ARBA" id="ARBA00022692"/>
    </source>
</evidence>
<sequence length="504" mass="56632">MFFKNKKKTAQKTQPHSTNMDKCIEQLKTCLHDSSDFVIKTMKINNKRVLLAYLSEFIKDSSLNNHIIRHLNRVSQDELTYQCLRETLPVAKLSVTNQLPIISENIVRGHVYIFVDGDSAGILAEIGERATRAIDISLNESTIFGPKVSFTEEVSANLNLVRGRIDDPNLKVEKIIVGKRAKTSVYIVYISDIADIENVKTFKQRLEELDVDTIIDSSILSQQIEDNSLSIFPQFTVTELPDLLTTSLIHGKVGLLVDRSPTAIIGPATFLSFFESSEDIYVRWNMGTFLRFLRFTSIFLSVLLTPAYVAVLTFHYEVIPSALLNSLGESRANVPFPPVYEALIMEFVIEMLREAAARLPIKVGQSIGVVGGIVIGTAAVQAGFTSNILIIIIGLSAIGSFTAPSYIMGTTIRLIRFPIIVLAGLWGGVGIMFCFCFILIHLLRLTTLGRPYMSPVYPLRLRDWKYSLFRSPPQYYSMRPETNHPSDSQRIPLKKQKMKKDIDE</sequence>
<keyword evidence="4 8" id="KW-1133">Transmembrane helix</keyword>
<feature type="transmembrane region" description="Helical" evidence="8">
    <location>
        <begin position="419"/>
        <end position="443"/>
    </location>
</feature>
<dbReference type="InterPro" id="IPR004995">
    <property type="entry name" value="Spore_Ger"/>
</dbReference>
<evidence type="ECO:0000256" key="6">
    <source>
        <dbReference type="PIRNR" id="PIRNR005690"/>
    </source>
</evidence>
<comment type="caution">
    <text evidence="9">The sequence shown here is derived from an EMBL/GenBank/DDBJ whole genome shotgun (WGS) entry which is preliminary data.</text>
</comment>
<dbReference type="PANTHER" id="PTHR22550">
    <property type="entry name" value="SPORE GERMINATION PROTEIN"/>
    <property type="match status" value="1"/>
</dbReference>
<dbReference type="EMBL" id="JBBAXC010000017">
    <property type="protein sequence ID" value="MEI5908892.1"/>
    <property type="molecule type" value="Genomic_DNA"/>
</dbReference>
<evidence type="ECO:0000313" key="10">
    <source>
        <dbReference type="Proteomes" id="UP001312865"/>
    </source>
</evidence>
<dbReference type="PIRSF" id="PIRSF005690">
    <property type="entry name" value="GerBA"/>
    <property type="match status" value="1"/>
</dbReference>
<accession>A0ABU8HIB4</accession>
<evidence type="ECO:0000256" key="1">
    <source>
        <dbReference type="ARBA" id="ARBA00004141"/>
    </source>
</evidence>
<keyword evidence="5 6" id="KW-0472">Membrane</keyword>
<reference evidence="9 10" key="1">
    <citation type="journal article" date="2018" name="J. Microbiol.">
        <title>Bacillus spongiae sp. nov., isolated from sponge of Jeju Island.</title>
        <authorList>
            <person name="Lee G.E."/>
            <person name="Im W.T."/>
            <person name="Park J.S."/>
        </authorList>
    </citation>
    <scope>NUCLEOTIDE SEQUENCE [LARGE SCALE GENOMIC DNA]</scope>
    <source>
        <strain evidence="9 10">135PIL107-10</strain>
    </source>
</reference>
<name>A0ABU8HIB4_9BACI</name>
<keyword evidence="3 8" id="KW-0812">Transmembrane</keyword>
<dbReference type="Proteomes" id="UP001312865">
    <property type="component" value="Unassembled WGS sequence"/>
</dbReference>
<organism evidence="9 10">
    <name type="scientific">Bacillus spongiae</name>
    <dbReference type="NCBI Taxonomy" id="2683610"/>
    <lineage>
        <taxon>Bacteria</taxon>
        <taxon>Bacillati</taxon>
        <taxon>Bacillota</taxon>
        <taxon>Bacilli</taxon>
        <taxon>Bacillales</taxon>
        <taxon>Bacillaceae</taxon>
        <taxon>Bacillus</taxon>
    </lineage>
</organism>
<feature type="transmembrane region" description="Helical" evidence="8">
    <location>
        <begin position="388"/>
        <end position="407"/>
    </location>
</feature>
<comment type="subcellular location">
    <subcellularLocation>
        <location evidence="6">Cell membrane</location>
    </subcellularLocation>
    <subcellularLocation>
        <location evidence="1">Membrane</location>
        <topology evidence="1">Multi-pass membrane protein</topology>
    </subcellularLocation>
</comment>
<dbReference type="Pfam" id="PF03323">
    <property type="entry name" value="GerA"/>
    <property type="match status" value="1"/>
</dbReference>